<organism evidence="1 2">
    <name type="scientific">Pseudomonas flavocrustae</name>
    <dbReference type="NCBI Taxonomy" id="2991719"/>
    <lineage>
        <taxon>Bacteria</taxon>
        <taxon>Pseudomonadati</taxon>
        <taxon>Pseudomonadota</taxon>
        <taxon>Gammaproteobacteria</taxon>
        <taxon>Pseudomonadales</taxon>
        <taxon>Pseudomonadaceae</taxon>
        <taxon>Pseudomonas</taxon>
    </lineage>
</organism>
<proteinExistence type="predicted"/>
<comment type="caution">
    <text evidence="1">The sequence shown here is derived from an EMBL/GenBank/DDBJ whole genome shotgun (WGS) entry which is preliminary data.</text>
</comment>
<dbReference type="RefSeq" id="WP_280307462.1">
    <property type="nucleotide sequence ID" value="NZ_JAPDIQ010000003.1"/>
</dbReference>
<dbReference type="Proteomes" id="UP001157461">
    <property type="component" value="Unassembled WGS sequence"/>
</dbReference>
<dbReference type="EMBL" id="JAPDIQ010000003">
    <property type="protein sequence ID" value="MDH4763065.1"/>
    <property type="molecule type" value="Genomic_DNA"/>
</dbReference>
<protein>
    <submittedName>
        <fullName evidence="1">Uncharacterized protein</fullName>
    </submittedName>
</protein>
<reference evidence="1 2" key="1">
    <citation type="submission" date="2022-10" db="EMBL/GenBank/DDBJ databases">
        <title>A novel Pseudomonas species, isolated from Passiflora incarnata leaves.</title>
        <authorList>
            <person name="Cueva-Yesquen L.G."/>
            <person name="Fantinatti-Garboggini F."/>
        </authorList>
    </citation>
    <scope>NUCLEOTIDE SEQUENCE [LARGE SCALE GENOMIC DNA]</scope>
    <source>
        <strain evidence="1 2">CBMAI 2609</strain>
    </source>
</reference>
<name>A0ABT6IGU0_9PSED</name>
<evidence type="ECO:0000313" key="1">
    <source>
        <dbReference type="EMBL" id="MDH4763065.1"/>
    </source>
</evidence>
<evidence type="ECO:0000313" key="2">
    <source>
        <dbReference type="Proteomes" id="UP001157461"/>
    </source>
</evidence>
<keyword evidence="2" id="KW-1185">Reference proteome</keyword>
<sequence>MTTYPADYLETMQAAALGFLRRHEGQYLGQNQALFQRAVENLQTLGVHQPTAERLVSRAHDQLEALKGHRFLDIDASTGDTAVLVNPATGQRYRIPIAEIFDALIDEDPGAQSTTR</sequence>
<gene>
    <name evidence="1" type="ORF">OMP44_09165</name>
</gene>
<accession>A0ABT6IGU0</accession>